<name>A0ACD3AM24_9AGAR</name>
<protein>
    <submittedName>
        <fullName evidence="1">Uncharacterized protein</fullName>
    </submittedName>
</protein>
<sequence length="552" mass="61205">MHSRNPYQTPPDFEVLAAVYPPLKPHLKYTGRKLTLDQMNKTTIDYNDQEAQRRLAEALLRYTFKLHLTLPPNRLCPPIPNRLNYILWLQDIVAAHRRSYSLVYGASRPLVYGLDIGTGASAIYPLLGCALDPSWRFVATELDPFSFDYASQNVGNNGLGDRIRVWRVNSLEEPLFGAMKETDEVFDFTMCNPPFYSSVQEIEESGRNKSSPPNAICTGSETEMITPGGELKFISRMIQESIHLQSRCSYFTSMVGKLSTVPELVRILKGYGISNWGVTEFVQGQTRRWGVVWSFTDVRLPDSLTRITSPSPSIQASQPPWNSIHYDIINTSTQNDGDDKVELGLSLVKNQKEKLIGMISSLDGVRILRDYDVQPKLEFEDHQHRHRHQYQKHGNGGGNGNGDGDGNGDVTITMILVSAQRNTWSRSARRKKRFGGTAAAASRSGLGLVLESGTRDMMDVGGMDRAEGSFESSSLESSLGGAAAASEAPPEATGEKPELICAVKWVFRSGSGDGNVGGDVGGSGVKLEFEWMYGKERALFESFSGWVWRGVR</sequence>
<dbReference type="EMBL" id="ML208389">
    <property type="protein sequence ID" value="TFK66978.1"/>
    <property type="molecule type" value="Genomic_DNA"/>
</dbReference>
<accession>A0ACD3AM24</accession>
<dbReference type="Proteomes" id="UP000308600">
    <property type="component" value="Unassembled WGS sequence"/>
</dbReference>
<keyword evidence="2" id="KW-1185">Reference proteome</keyword>
<proteinExistence type="predicted"/>
<gene>
    <name evidence="1" type="ORF">BDN72DRAFT_799475</name>
</gene>
<organism evidence="1 2">
    <name type="scientific">Pluteus cervinus</name>
    <dbReference type="NCBI Taxonomy" id="181527"/>
    <lineage>
        <taxon>Eukaryota</taxon>
        <taxon>Fungi</taxon>
        <taxon>Dikarya</taxon>
        <taxon>Basidiomycota</taxon>
        <taxon>Agaricomycotina</taxon>
        <taxon>Agaricomycetes</taxon>
        <taxon>Agaricomycetidae</taxon>
        <taxon>Agaricales</taxon>
        <taxon>Pluteineae</taxon>
        <taxon>Pluteaceae</taxon>
        <taxon>Pluteus</taxon>
    </lineage>
</organism>
<reference evidence="1 2" key="1">
    <citation type="journal article" date="2019" name="Nat. Ecol. Evol.">
        <title>Megaphylogeny resolves global patterns of mushroom evolution.</title>
        <authorList>
            <person name="Varga T."/>
            <person name="Krizsan K."/>
            <person name="Foldi C."/>
            <person name="Dima B."/>
            <person name="Sanchez-Garcia M."/>
            <person name="Sanchez-Ramirez S."/>
            <person name="Szollosi G.J."/>
            <person name="Szarkandi J.G."/>
            <person name="Papp V."/>
            <person name="Albert L."/>
            <person name="Andreopoulos W."/>
            <person name="Angelini C."/>
            <person name="Antonin V."/>
            <person name="Barry K.W."/>
            <person name="Bougher N.L."/>
            <person name="Buchanan P."/>
            <person name="Buyck B."/>
            <person name="Bense V."/>
            <person name="Catcheside P."/>
            <person name="Chovatia M."/>
            <person name="Cooper J."/>
            <person name="Damon W."/>
            <person name="Desjardin D."/>
            <person name="Finy P."/>
            <person name="Geml J."/>
            <person name="Haridas S."/>
            <person name="Hughes K."/>
            <person name="Justo A."/>
            <person name="Karasinski D."/>
            <person name="Kautmanova I."/>
            <person name="Kiss B."/>
            <person name="Kocsube S."/>
            <person name="Kotiranta H."/>
            <person name="LaButti K.M."/>
            <person name="Lechner B.E."/>
            <person name="Liimatainen K."/>
            <person name="Lipzen A."/>
            <person name="Lukacs Z."/>
            <person name="Mihaltcheva S."/>
            <person name="Morgado L.N."/>
            <person name="Niskanen T."/>
            <person name="Noordeloos M.E."/>
            <person name="Ohm R.A."/>
            <person name="Ortiz-Santana B."/>
            <person name="Ovrebo C."/>
            <person name="Racz N."/>
            <person name="Riley R."/>
            <person name="Savchenko A."/>
            <person name="Shiryaev A."/>
            <person name="Soop K."/>
            <person name="Spirin V."/>
            <person name="Szebenyi C."/>
            <person name="Tomsovsky M."/>
            <person name="Tulloss R.E."/>
            <person name="Uehling J."/>
            <person name="Grigoriev I.V."/>
            <person name="Vagvolgyi C."/>
            <person name="Papp T."/>
            <person name="Martin F.M."/>
            <person name="Miettinen O."/>
            <person name="Hibbett D.S."/>
            <person name="Nagy L.G."/>
        </authorList>
    </citation>
    <scope>NUCLEOTIDE SEQUENCE [LARGE SCALE GENOMIC DNA]</scope>
    <source>
        <strain evidence="1 2">NL-1719</strain>
    </source>
</reference>
<evidence type="ECO:0000313" key="2">
    <source>
        <dbReference type="Proteomes" id="UP000308600"/>
    </source>
</evidence>
<evidence type="ECO:0000313" key="1">
    <source>
        <dbReference type="EMBL" id="TFK66978.1"/>
    </source>
</evidence>